<dbReference type="InterPro" id="IPR050898">
    <property type="entry name" value="Plant_acyltransferase"/>
</dbReference>
<dbReference type="AlphaFoldDB" id="A0AB40CYW4"/>
<proteinExistence type="inferred from homology"/>
<name>A0AB40CYW4_DIOCR</name>
<dbReference type="InterPro" id="IPR023213">
    <property type="entry name" value="CAT-like_dom_sf"/>
</dbReference>
<dbReference type="PANTHER" id="PTHR31147:SF66">
    <property type="entry name" value="OS05G0315700 PROTEIN"/>
    <property type="match status" value="1"/>
</dbReference>
<dbReference type="GO" id="GO:0016740">
    <property type="term" value="F:transferase activity"/>
    <property type="evidence" value="ECO:0007669"/>
    <property type="project" value="UniProtKB-KW"/>
</dbReference>
<dbReference type="PANTHER" id="PTHR31147">
    <property type="entry name" value="ACYL TRANSFERASE 4"/>
    <property type="match status" value="1"/>
</dbReference>
<evidence type="ECO:0000256" key="1">
    <source>
        <dbReference type="ARBA" id="ARBA00009861"/>
    </source>
</evidence>
<keyword evidence="2" id="KW-0808">Transferase</keyword>
<dbReference type="Proteomes" id="UP001515500">
    <property type="component" value="Chromosome 17"/>
</dbReference>
<dbReference type="GeneID" id="120280463"/>
<comment type="similarity">
    <text evidence="1">Belongs to the plant acyltransferase family.</text>
</comment>
<dbReference type="Gene3D" id="3.30.559.10">
    <property type="entry name" value="Chloramphenicol acetyltransferase-like domain"/>
    <property type="match status" value="2"/>
</dbReference>
<evidence type="ECO:0000313" key="3">
    <source>
        <dbReference type="Proteomes" id="UP001515500"/>
    </source>
</evidence>
<dbReference type="Pfam" id="PF02458">
    <property type="entry name" value="Transferase"/>
    <property type="match status" value="1"/>
</dbReference>
<gene>
    <name evidence="4" type="primary">LOC120280463</name>
</gene>
<evidence type="ECO:0000313" key="4">
    <source>
        <dbReference type="RefSeq" id="XP_039143249.1"/>
    </source>
</evidence>
<accession>A0AB40CYW4</accession>
<evidence type="ECO:0000256" key="2">
    <source>
        <dbReference type="ARBA" id="ARBA00022679"/>
    </source>
</evidence>
<reference evidence="4" key="1">
    <citation type="submission" date="2025-08" db="UniProtKB">
        <authorList>
            <consortium name="RefSeq"/>
        </authorList>
    </citation>
    <scope>IDENTIFICATION</scope>
</reference>
<protein>
    <submittedName>
        <fullName evidence="4">Benzyl alcohol O-benzoyltransferase-like</fullName>
    </submittedName>
</protein>
<dbReference type="RefSeq" id="XP_039143249.1">
    <property type="nucleotide sequence ID" value="XM_039287315.1"/>
</dbReference>
<sequence>MAKLKFPVVIGEVELISPESPTPAEFKYLSNLDIQTGLLGHVPFIHYYISQHTSEQRDPVTVLRRALSKTLVHYYPLAGRLRPGHEKGKFLMDCCAEGVVFRAADADVTLEQLKTVSGGLRPPSPYLSKFLVDDVWGCHFITNSPLLRMQVTRLRCGGFVLAYTVNHCVCDPHGFYQFIRAVSEFAREPNRFGPTQQAVWSRELLRPCNRPKPSFPHLEYNMDPNPNDPAPESDFRNLTQISIFFTRSEILALKSHINGPKTTTHTAIIALLWRARTRVLGLKSETRLFIPIDTRGRHQPLLPVGYYGVASVIPCTIVPAKQLGSRLSELKRYGSDKDYRASVVDFFEAHGPRGFSGGEGAFLVSDVSKLRFADVDFGWGPGVYGGLARSGTTDIPGMVAFLVGFKREDGVDGLLALLSLPRGAVDAFKDEVHNVINSFKMRSGL</sequence>
<dbReference type="SUPFAM" id="SSF52777">
    <property type="entry name" value="CoA-dependent acyltransferases"/>
    <property type="match status" value="1"/>
</dbReference>
<organism evidence="3 4">
    <name type="scientific">Dioscorea cayennensis subsp. rotundata</name>
    <name type="common">White Guinea yam</name>
    <name type="synonym">Dioscorea rotundata</name>
    <dbReference type="NCBI Taxonomy" id="55577"/>
    <lineage>
        <taxon>Eukaryota</taxon>
        <taxon>Viridiplantae</taxon>
        <taxon>Streptophyta</taxon>
        <taxon>Embryophyta</taxon>
        <taxon>Tracheophyta</taxon>
        <taxon>Spermatophyta</taxon>
        <taxon>Magnoliopsida</taxon>
        <taxon>Liliopsida</taxon>
        <taxon>Dioscoreales</taxon>
        <taxon>Dioscoreaceae</taxon>
        <taxon>Dioscorea</taxon>
    </lineage>
</organism>
<keyword evidence="3" id="KW-1185">Reference proteome</keyword>